<feature type="transmembrane region" description="Helical" evidence="4">
    <location>
        <begin position="121"/>
        <end position="140"/>
    </location>
</feature>
<evidence type="ECO:0000256" key="3">
    <source>
        <dbReference type="ARBA" id="ARBA00022553"/>
    </source>
</evidence>
<evidence type="ECO:0000256" key="4">
    <source>
        <dbReference type="SAM" id="Phobius"/>
    </source>
</evidence>
<protein>
    <recommendedName>
        <fullName evidence="2">histidine kinase</fullName>
        <ecNumber evidence="2">2.7.13.3</ecNumber>
    </recommendedName>
</protein>
<feature type="transmembrane region" description="Helical" evidence="4">
    <location>
        <begin position="52"/>
        <end position="72"/>
    </location>
</feature>
<reference evidence="6 7" key="1">
    <citation type="submission" date="2017-03" db="EMBL/GenBank/DDBJ databases">
        <authorList>
            <person name="Afonso C.L."/>
            <person name="Miller P.J."/>
            <person name="Scott M.A."/>
            <person name="Spackman E."/>
            <person name="Goraichik I."/>
            <person name="Dimitrov K.M."/>
            <person name="Suarez D.L."/>
            <person name="Swayne D.E."/>
        </authorList>
    </citation>
    <scope>NUCLEOTIDE SEQUENCE [LARGE SCALE GENOMIC DNA]</scope>
    <source>
        <strain evidence="6">SB41UT1</strain>
    </source>
</reference>
<dbReference type="OrthoDB" id="9792686at2"/>
<name>A0A1X7APZ4_9GAMM</name>
<dbReference type="RefSeq" id="WP_087112825.1">
    <property type="nucleotide sequence ID" value="NZ_CBCSCN010000005.1"/>
</dbReference>
<dbReference type="InterPro" id="IPR003661">
    <property type="entry name" value="HisK_dim/P_dom"/>
</dbReference>
<feature type="domain" description="Histidine kinase" evidence="5">
    <location>
        <begin position="311"/>
        <end position="527"/>
    </location>
</feature>
<evidence type="ECO:0000256" key="2">
    <source>
        <dbReference type="ARBA" id="ARBA00012438"/>
    </source>
</evidence>
<evidence type="ECO:0000313" key="7">
    <source>
        <dbReference type="Proteomes" id="UP000196573"/>
    </source>
</evidence>
<comment type="catalytic activity">
    <reaction evidence="1">
        <text>ATP + protein L-histidine = ADP + protein N-phospho-L-histidine.</text>
        <dbReference type="EC" id="2.7.13.3"/>
    </reaction>
</comment>
<feature type="transmembrane region" description="Helical" evidence="4">
    <location>
        <begin position="27"/>
        <end position="46"/>
    </location>
</feature>
<dbReference type="SUPFAM" id="SSF55874">
    <property type="entry name" value="ATPase domain of HSP90 chaperone/DNA topoisomerase II/histidine kinase"/>
    <property type="match status" value="1"/>
</dbReference>
<evidence type="ECO:0000256" key="1">
    <source>
        <dbReference type="ARBA" id="ARBA00000085"/>
    </source>
</evidence>
<keyword evidence="6" id="KW-0808">Transferase</keyword>
<dbReference type="Gene3D" id="3.30.565.10">
    <property type="entry name" value="Histidine kinase-like ATPase, C-terminal domain"/>
    <property type="match status" value="1"/>
</dbReference>
<dbReference type="PROSITE" id="PS50109">
    <property type="entry name" value="HIS_KIN"/>
    <property type="match status" value="1"/>
</dbReference>
<dbReference type="InterPro" id="IPR005467">
    <property type="entry name" value="His_kinase_dom"/>
</dbReference>
<dbReference type="EC" id="2.7.13.3" evidence="2"/>
<evidence type="ECO:0000313" key="6">
    <source>
        <dbReference type="EMBL" id="SMA50384.1"/>
    </source>
</evidence>
<dbReference type="GO" id="GO:0000155">
    <property type="term" value="F:phosphorelay sensor kinase activity"/>
    <property type="evidence" value="ECO:0007669"/>
    <property type="project" value="InterPro"/>
</dbReference>
<dbReference type="Pfam" id="PF00512">
    <property type="entry name" value="HisKA"/>
    <property type="match status" value="1"/>
</dbReference>
<dbReference type="SMART" id="SM00388">
    <property type="entry name" value="HisKA"/>
    <property type="match status" value="1"/>
</dbReference>
<feature type="transmembrane region" description="Helical" evidence="4">
    <location>
        <begin position="152"/>
        <end position="169"/>
    </location>
</feature>
<proteinExistence type="predicted"/>
<dbReference type="CDD" id="cd00082">
    <property type="entry name" value="HisKA"/>
    <property type="match status" value="1"/>
</dbReference>
<dbReference type="PRINTS" id="PR00344">
    <property type="entry name" value="BCTRLSENSOR"/>
</dbReference>
<dbReference type="SUPFAM" id="SSF47384">
    <property type="entry name" value="Homodimeric domain of signal transducing histidine kinase"/>
    <property type="match status" value="1"/>
</dbReference>
<feature type="transmembrane region" description="Helical" evidence="4">
    <location>
        <begin position="79"/>
        <end position="101"/>
    </location>
</feature>
<dbReference type="SMART" id="SM00387">
    <property type="entry name" value="HATPase_c"/>
    <property type="match status" value="1"/>
</dbReference>
<dbReference type="InterPro" id="IPR036890">
    <property type="entry name" value="HATPase_C_sf"/>
</dbReference>
<dbReference type="Pfam" id="PF02518">
    <property type="entry name" value="HATPase_c"/>
    <property type="match status" value="1"/>
</dbReference>
<dbReference type="EMBL" id="FWPT01000012">
    <property type="protein sequence ID" value="SMA50384.1"/>
    <property type="molecule type" value="Genomic_DNA"/>
</dbReference>
<keyword evidence="7" id="KW-1185">Reference proteome</keyword>
<dbReference type="Proteomes" id="UP000196573">
    <property type="component" value="Unassembled WGS sequence"/>
</dbReference>
<dbReference type="Gene3D" id="1.10.287.130">
    <property type="match status" value="1"/>
</dbReference>
<evidence type="ECO:0000259" key="5">
    <source>
        <dbReference type="PROSITE" id="PS50109"/>
    </source>
</evidence>
<dbReference type="PANTHER" id="PTHR43065:SF52">
    <property type="entry name" value="SENSOR PROTEIN KINASE PILS"/>
    <property type="match status" value="1"/>
</dbReference>
<keyword evidence="3" id="KW-0597">Phosphoprotein</keyword>
<gene>
    <name evidence="6" type="primary">zraS</name>
    <name evidence="6" type="ORF">EHSB41UT_04181</name>
</gene>
<dbReference type="InterPro" id="IPR036097">
    <property type="entry name" value="HisK_dim/P_sf"/>
</dbReference>
<organism evidence="6 7">
    <name type="scientific">Parendozoicomonas haliclonae</name>
    <dbReference type="NCBI Taxonomy" id="1960125"/>
    <lineage>
        <taxon>Bacteria</taxon>
        <taxon>Pseudomonadati</taxon>
        <taxon>Pseudomonadota</taxon>
        <taxon>Gammaproteobacteria</taxon>
        <taxon>Oceanospirillales</taxon>
        <taxon>Endozoicomonadaceae</taxon>
        <taxon>Parendozoicomonas</taxon>
    </lineage>
</organism>
<dbReference type="Pfam" id="PF25323">
    <property type="entry name" value="6TM_PilS"/>
    <property type="match status" value="1"/>
</dbReference>
<dbReference type="AlphaFoldDB" id="A0A1X7APZ4"/>
<sequence>MSANTLPVDQEQALAHRMYNLYSSYRFMLAVIFFILAVTPATPLVFTAVTSSAAVIFSLIYGAQALGTMMFLKPVPNRTVMFAITFLDIILLCILLTMSSVNDNGLTNLLFIPIAIGNTLIPGRIGVLLTAMASIFLLFIDYYMGFSQELDAGLTGLLFFAATLIIQSYNLRLKSTVSSAMQSQSRAINLQQLSLTIMQHMRTGIVVLREPSQVLMMNEAASHMLATRYREGNLDQISNPLQTAYWQWKENPQLQLDSFRTTPDTPEVQPSFTRLTYESDVFVLVFLDDKASMAQQAQQLKLASLGQLTASIAHEIRNPLGAISHSAQLMEESENLDKYDQKLLGIIHKHCNRMNEIIETILQLSRKESWHPEKLDLNGWLQHFIQDEYFSGFETPAIQFHPMGKDESEQSLWARFDIKQLHQVVMNLSLNGLRYSQQKTGTASLEMRTGISPSGHPWLEIIDQGPGIPEDQRDSIFNPFFTTDKNGTGLGLYISRELCEANQASLELLPPDETGGCIFRISFAHPDKRITGV</sequence>
<keyword evidence="4" id="KW-0812">Transmembrane</keyword>
<keyword evidence="4" id="KW-0472">Membrane</keyword>
<dbReference type="InterPro" id="IPR004358">
    <property type="entry name" value="Sig_transdc_His_kin-like_C"/>
</dbReference>
<keyword evidence="4" id="KW-1133">Transmembrane helix</keyword>
<dbReference type="InterPro" id="IPR003594">
    <property type="entry name" value="HATPase_dom"/>
</dbReference>
<dbReference type="PANTHER" id="PTHR43065">
    <property type="entry name" value="SENSOR HISTIDINE KINASE"/>
    <property type="match status" value="1"/>
</dbReference>
<accession>A0A1X7APZ4</accession>